<comment type="caution">
    <text evidence="2">The sequence shown here is derived from an EMBL/GenBank/DDBJ whole genome shotgun (WGS) entry which is preliminary data.</text>
</comment>
<accession>A0A2H3L1C6</accession>
<dbReference type="Pfam" id="PF00027">
    <property type="entry name" value="cNMP_binding"/>
    <property type="match status" value="1"/>
</dbReference>
<feature type="domain" description="Cyclic nucleotide-binding" evidence="1">
    <location>
        <begin position="12"/>
        <end position="128"/>
    </location>
</feature>
<organism evidence="2 3">
    <name type="scientific">Candidatus Chloroploca asiatica</name>
    <dbReference type="NCBI Taxonomy" id="1506545"/>
    <lineage>
        <taxon>Bacteria</taxon>
        <taxon>Bacillati</taxon>
        <taxon>Chloroflexota</taxon>
        <taxon>Chloroflexia</taxon>
        <taxon>Chloroflexales</taxon>
        <taxon>Chloroflexineae</taxon>
        <taxon>Oscillochloridaceae</taxon>
        <taxon>Candidatus Chloroploca</taxon>
    </lineage>
</organism>
<evidence type="ECO:0000259" key="1">
    <source>
        <dbReference type="PROSITE" id="PS50042"/>
    </source>
</evidence>
<dbReference type="CDD" id="cd00038">
    <property type="entry name" value="CAP_ED"/>
    <property type="match status" value="1"/>
</dbReference>
<gene>
    <name evidence="2" type="ORF">A9Q02_15290</name>
</gene>
<dbReference type="SUPFAM" id="SSF51206">
    <property type="entry name" value="cAMP-binding domain-like"/>
    <property type="match status" value="1"/>
</dbReference>
<dbReference type="SMART" id="SM00100">
    <property type="entry name" value="cNMP"/>
    <property type="match status" value="1"/>
</dbReference>
<keyword evidence="3" id="KW-1185">Reference proteome</keyword>
<dbReference type="PROSITE" id="PS50042">
    <property type="entry name" value="CNMP_BINDING_3"/>
    <property type="match status" value="1"/>
</dbReference>
<dbReference type="Gene3D" id="2.60.120.10">
    <property type="entry name" value="Jelly Rolls"/>
    <property type="match status" value="1"/>
</dbReference>
<dbReference type="RefSeq" id="WP_097653500.1">
    <property type="nucleotide sequence ID" value="NZ_LYXE01000099.1"/>
</dbReference>
<dbReference type="Proteomes" id="UP000220922">
    <property type="component" value="Unassembled WGS sequence"/>
</dbReference>
<reference evidence="2 3" key="1">
    <citation type="submission" date="2016-05" db="EMBL/GenBank/DDBJ databases">
        <authorList>
            <person name="Lavstsen T."/>
            <person name="Jespersen J.S."/>
        </authorList>
    </citation>
    <scope>NUCLEOTIDE SEQUENCE [LARGE SCALE GENOMIC DNA]</scope>
    <source>
        <strain evidence="2 3">B7-9</strain>
    </source>
</reference>
<dbReference type="OrthoDB" id="9798104at2"/>
<protein>
    <recommendedName>
        <fullName evidence="1">Cyclic nucleotide-binding domain-containing protein</fullName>
    </recommendedName>
</protein>
<proteinExistence type="predicted"/>
<dbReference type="EMBL" id="LYXE01000099">
    <property type="protein sequence ID" value="PDV98464.1"/>
    <property type="molecule type" value="Genomic_DNA"/>
</dbReference>
<dbReference type="AlphaFoldDB" id="A0A2H3L1C6"/>
<dbReference type="InterPro" id="IPR014710">
    <property type="entry name" value="RmlC-like_jellyroll"/>
</dbReference>
<dbReference type="InterPro" id="IPR018490">
    <property type="entry name" value="cNMP-bd_dom_sf"/>
</dbReference>
<dbReference type="InterPro" id="IPR000595">
    <property type="entry name" value="cNMP-bd_dom"/>
</dbReference>
<evidence type="ECO:0000313" key="2">
    <source>
        <dbReference type="EMBL" id="PDV98464.1"/>
    </source>
</evidence>
<sequence length="165" mass="18401">MVSPELLRRYPFFARMSFEQLTALADLSEERTFAQGDSFFHEGQLLTHLYLVLQGQVALTLKLPVQGNRAVGPALSAHQREVVLAIANAGELCAWSAVVPPYESTLNGQAVTDGRMIELDCVALRTLFDRDPVFGFAFILQIAQVMRDRIRDLHNESLADLLEQA</sequence>
<evidence type="ECO:0000313" key="3">
    <source>
        <dbReference type="Proteomes" id="UP000220922"/>
    </source>
</evidence>
<name>A0A2H3L1C6_9CHLR</name>